<proteinExistence type="predicted"/>
<dbReference type="Proteomes" id="UP000286947">
    <property type="component" value="Unassembled WGS sequence"/>
</dbReference>
<evidence type="ECO:0000313" key="2">
    <source>
        <dbReference type="Proteomes" id="UP000286947"/>
    </source>
</evidence>
<reference evidence="1 2" key="1">
    <citation type="submission" date="2018-01" db="EMBL/GenBank/DDBJ databases">
        <title>Saezia sanguinis gen. nov., sp. nov., in the order Burkholderiales isolated from human blood.</title>
        <authorList>
            <person name="Medina-Pascual M.J."/>
            <person name="Valdezate S."/>
            <person name="Monzon S."/>
            <person name="Cuesta I."/>
            <person name="Carrasco G."/>
            <person name="Villalon P."/>
            <person name="Saez-Nieto J.A."/>
        </authorList>
    </citation>
    <scope>NUCLEOTIDE SEQUENCE [LARGE SCALE GENOMIC DNA]</scope>
    <source>
        <strain evidence="1 2">CNM695-12</strain>
    </source>
</reference>
<protein>
    <submittedName>
        <fullName evidence="1">Uncharacterized protein</fullName>
    </submittedName>
</protein>
<gene>
    <name evidence="1" type="ORF">CUZ56_02719</name>
</gene>
<dbReference type="AlphaFoldDB" id="A0A433SA61"/>
<evidence type="ECO:0000313" key="1">
    <source>
        <dbReference type="EMBL" id="RUS65633.1"/>
    </source>
</evidence>
<accession>A0A433SA61</accession>
<name>A0A433SA61_9BURK</name>
<comment type="caution">
    <text evidence="1">The sequence shown here is derived from an EMBL/GenBank/DDBJ whole genome shotgun (WGS) entry which is preliminary data.</text>
</comment>
<dbReference type="EMBL" id="PQSP01000010">
    <property type="protein sequence ID" value="RUS65633.1"/>
    <property type="molecule type" value="Genomic_DNA"/>
</dbReference>
<keyword evidence="2" id="KW-1185">Reference proteome</keyword>
<organism evidence="1 2">
    <name type="scientific">Saezia sanguinis</name>
    <dbReference type="NCBI Taxonomy" id="1965230"/>
    <lineage>
        <taxon>Bacteria</taxon>
        <taxon>Pseudomonadati</taxon>
        <taxon>Pseudomonadota</taxon>
        <taxon>Betaproteobacteria</taxon>
        <taxon>Burkholderiales</taxon>
        <taxon>Saeziaceae</taxon>
        <taxon>Saezia</taxon>
    </lineage>
</organism>
<sequence length="316" mass="36730">MEAHMTGQPERLRQVLARTLTEAGFWSFPHMDFCVRTRQNIRDVIGWRRHEDGSPRYALYFGIWVPELEHTLPQHKVDEATDIHNTELMHDLSPALSDQLTYWWREDCSTVQQEVWLEQQLRSVALPYFDTFASVGDVAEMVFYDPRYHNTALEHRLLSNPHAALFNYDIGQVCEQVDTVLKPLQKLVPAFHYSSGYFWRRRGEVFDVIVPRYLADWRFVQVRTMVWHPALDGVEHAPDALPEGFSQVAWRSFSDKGTESSQALPAFLGSSRYEHLSLESLLEGLRSYGLAWLEGINTRQDVLAAVRPEFKKFYPG</sequence>